<dbReference type="PROSITE" id="PS00674">
    <property type="entry name" value="AAA"/>
    <property type="match status" value="1"/>
</dbReference>
<dbReference type="FunFam" id="3.40.50.300:FF:000434">
    <property type="entry name" value="Katanin p60 ATPase-containing subunit A-like 2"/>
    <property type="match status" value="1"/>
</dbReference>
<dbReference type="Proteomes" id="UP000664859">
    <property type="component" value="Unassembled WGS sequence"/>
</dbReference>
<dbReference type="Gene3D" id="1.10.8.60">
    <property type="match status" value="1"/>
</dbReference>
<evidence type="ECO:0000313" key="10">
    <source>
        <dbReference type="EMBL" id="KAG5182600.1"/>
    </source>
</evidence>
<keyword evidence="11" id="KW-1185">Reference proteome</keyword>
<protein>
    <submittedName>
        <fullName evidence="10">Katanin p60 ATPase-like protein-containing subunit A-like 2</fullName>
    </submittedName>
</protein>
<keyword evidence="2" id="KW-0963">Cytoplasm</keyword>
<dbReference type="SMART" id="SM00382">
    <property type="entry name" value="AAA"/>
    <property type="match status" value="1"/>
</dbReference>
<comment type="subcellular location">
    <subcellularLocation>
        <location evidence="1">Cytoplasm</location>
        <location evidence="1">Cytoskeleton</location>
        <location evidence="1">Spindle pole</location>
    </subcellularLocation>
</comment>
<evidence type="ECO:0000256" key="1">
    <source>
        <dbReference type="ARBA" id="ARBA00004647"/>
    </source>
</evidence>
<comment type="similarity">
    <text evidence="8">Belongs to the AAA ATPase family.</text>
</comment>
<evidence type="ECO:0000256" key="5">
    <source>
        <dbReference type="ARBA" id="ARBA00022840"/>
    </source>
</evidence>
<dbReference type="EMBL" id="JAFCMP010000235">
    <property type="protein sequence ID" value="KAG5182600.1"/>
    <property type="molecule type" value="Genomic_DNA"/>
</dbReference>
<name>A0A835Z037_9STRA</name>
<dbReference type="InterPro" id="IPR003959">
    <property type="entry name" value="ATPase_AAA_core"/>
</dbReference>
<sequence length="384" mass="41956">MPEERLLKPLPHWEDPDLRALAGTISRDIFTRSTGVSWGDVVALEEPKRLLKEAVVMPVKYPELFTGLLTPWCGILLYGPPGTGKTMLAKAVANECRTTFFNISASSIVSKYRGDSEKLVRVLFELARHHAPSTIFIDEIDAIMGQRGDAGGGSEHEGSRRMKTELLIQMDGLAKGAELVFVLAASNLPWELDVALLRRLEKRVLVPLPNEPAREAMLRRNLAGRTGLEVSHNTRLISPISRQCQPALPASLPYTAALPSDFKWASVMHMLTAAEYDSTTPSQRVDFAAVAASTEGYSGADMRLLCKEAAMRPVRSRLMRQLEDTDTAAAPLSASGTTPVDATAALQRDPVTRSDIDAALNTTSASTHKFAQKYEAWAREFGAA</sequence>
<keyword evidence="4 8" id="KW-0547">Nucleotide-binding</keyword>
<dbReference type="GO" id="GO:0016887">
    <property type="term" value="F:ATP hydrolysis activity"/>
    <property type="evidence" value="ECO:0007669"/>
    <property type="project" value="InterPro"/>
</dbReference>
<keyword evidence="5 8" id="KW-0067">ATP-binding</keyword>
<dbReference type="InterPro" id="IPR003960">
    <property type="entry name" value="ATPase_AAA_CS"/>
</dbReference>
<dbReference type="AlphaFoldDB" id="A0A835Z037"/>
<evidence type="ECO:0000259" key="9">
    <source>
        <dbReference type="SMART" id="SM00382"/>
    </source>
</evidence>
<proteinExistence type="inferred from homology"/>
<dbReference type="GO" id="GO:0005874">
    <property type="term" value="C:microtubule"/>
    <property type="evidence" value="ECO:0007669"/>
    <property type="project" value="UniProtKB-KW"/>
</dbReference>
<dbReference type="InterPro" id="IPR003593">
    <property type="entry name" value="AAA+_ATPase"/>
</dbReference>
<keyword evidence="3" id="KW-0493">Microtubule</keyword>
<accession>A0A835Z037</accession>
<dbReference type="CDD" id="cd19509">
    <property type="entry name" value="RecA-like_VPS4-like"/>
    <property type="match status" value="1"/>
</dbReference>
<evidence type="ECO:0000256" key="2">
    <source>
        <dbReference type="ARBA" id="ARBA00022490"/>
    </source>
</evidence>
<dbReference type="InterPro" id="IPR050304">
    <property type="entry name" value="MT-severing_AAA_ATPase"/>
</dbReference>
<dbReference type="SUPFAM" id="SSF52540">
    <property type="entry name" value="P-loop containing nucleoside triphosphate hydrolases"/>
    <property type="match status" value="1"/>
</dbReference>
<evidence type="ECO:0000256" key="8">
    <source>
        <dbReference type="RuleBase" id="RU003651"/>
    </source>
</evidence>
<evidence type="ECO:0000256" key="7">
    <source>
        <dbReference type="ARBA" id="ARBA00023235"/>
    </source>
</evidence>
<evidence type="ECO:0000256" key="6">
    <source>
        <dbReference type="ARBA" id="ARBA00023212"/>
    </source>
</evidence>
<organism evidence="10 11">
    <name type="scientific">Tribonema minus</name>
    <dbReference type="NCBI Taxonomy" id="303371"/>
    <lineage>
        <taxon>Eukaryota</taxon>
        <taxon>Sar</taxon>
        <taxon>Stramenopiles</taxon>
        <taxon>Ochrophyta</taxon>
        <taxon>PX clade</taxon>
        <taxon>Xanthophyceae</taxon>
        <taxon>Tribonematales</taxon>
        <taxon>Tribonemataceae</taxon>
        <taxon>Tribonema</taxon>
    </lineage>
</organism>
<evidence type="ECO:0000313" key="11">
    <source>
        <dbReference type="Proteomes" id="UP000664859"/>
    </source>
</evidence>
<feature type="domain" description="AAA+ ATPase" evidence="9">
    <location>
        <begin position="71"/>
        <end position="210"/>
    </location>
</feature>
<dbReference type="InterPro" id="IPR027417">
    <property type="entry name" value="P-loop_NTPase"/>
</dbReference>
<evidence type="ECO:0000256" key="3">
    <source>
        <dbReference type="ARBA" id="ARBA00022701"/>
    </source>
</evidence>
<dbReference type="InterPro" id="IPR041569">
    <property type="entry name" value="AAA_lid_3"/>
</dbReference>
<comment type="caution">
    <text evidence="10">The sequence shown here is derived from an EMBL/GenBank/DDBJ whole genome shotgun (WGS) entry which is preliminary data.</text>
</comment>
<dbReference type="Pfam" id="PF17862">
    <property type="entry name" value="AAA_lid_3"/>
    <property type="match status" value="1"/>
</dbReference>
<dbReference type="GO" id="GO:0000922">
    <property type="term" value="C:spindle pole"/>
    <property type="evidence" value="ECO:0007669"/>
    <property type="project" value="UniProtKB-SubCell"/>
</dbReference>
<keyword evidence="7" id="KW-0413">Isomerase</keyword>
<dbReference type="PANTHER" id="PTHR23074">
    <property type="entry name" value="AAA DOMAIN-CONTAINING"/>
    <property type="match status" value="1"/>
</dbReference>
<keyword evidence="6" id="KW-0206">Cytoskeleton</keyword>
<evidence type="ECO:0000256" key="4">
    <source>
        <dbReference type="ARBA" id="ARBA00022741"/>
    </source>
</evidence>
<dbReference type="Pfam" id="PF00004">
    <property type="entry name" value="AAA"/>
    <property type="match status" value="1"/>
</dbReference>
<dbReference type="GO" id="GO:0005524">
    <property type="term" value="F:ATP binding"/>
    <property type="evidence" value="ECO:0007669"/>
    <property type="project" value="UniProtKB-KW"/>
</dbReference>
<dbReference type="OrthoDB" id="191529at2759"/>
<dbReference type="GO" id="GO:0016853">
    <property type="term" value="F:isomerase activity"/>
    <property type="evidence" value="ECO:0007669"/>
    <property type="project" value="UniProtKB-KW"/>
</dbReference>
<reference evidence="10" key="1">
    <citation type="submission" date="2021-02" db="EMBL/GenBank/DDBJ databases">
        <title>First Annotated Genome of the Yellow-green Alga Tribonema minus.</title>
        <authorList>
            <person name="Mahan K.M."/>
        </authorList>
    </citation>
    <scope>NUCLEOTIDE SEQUENCE</scope>
    <source>
        <strain evidence="10">UTEX B ZZ1240</strain>
    </source>
</reference>
<dbReference type="PANTHER" id="PTHR23074:SF78">
    <property type="entry name" value="KATANIN P60 ATPASE-CONTAINING SUBUNIT A-LIKE 2"/>
    <property type="match status" value="1"/>
</dbReference>
<gene>
    <name evidence="10" type="ORF">JKP88DRAFT_164379</name>
</gene>
<dbReference type="Gene3D" id="3.40.50.300">
    <property type="entry name" value="P-loop containing nucleotide triphosphate hydrolases"/>
    <property type="match status" value="1"/>
</dbReference>